<sequence>MMKRVMPWMLVLFVVGLVACSPKADDVDDKEDTQYLATVSDLPSTTSTASVFFMVNGKKAANLILTPYSFKVGSNGAFVPSVDTVDVVRDIVASGVYFAPPRASEGPVLAYNTKDKDSLVLNYRTGEMWTKLGINGEKFRPKQLTRSNGKDFMDWSVSDPEIESLNLFLSNAGKTPLVAGDEIYVEFVIISDNANGSYLQYFTLKSYTLK</sequence>
<evidence type="ECO:0008006" key="4">
    <source>
        <dbReference type="Google" id="ProtNLM"/>
    </source>
</evidence>
<dbReference type="EMBL" id="JAATLM010000001">
    <property type="protein sequence ID" value="NIZ70059.1"/>
    <property type="molecule type" value="Genomic_DNA"/>
</dbReference>
<dbReference type="PROSITE" id="PS51257">
    <property type="entry name" value="PROKAR_LIPOPROTEIN"/>
    <property type="match status" value="1"/>
</dbReference>
<keyword evidence="3" id="KW-1185">Reference proteome</keyword>
<organism evidence="2 3">
    <name type="scientific">Entomospira culicis</name>
    <dbReference type="NCBI Taxonomy" id="2719989"/>
    <lineage>
        <taxon>Bacteria</taxon>
        <taxon>Pseudomonadati</taxon>
        <taxon>Spirochaetota</taxon>
        <taxon>Spirochaetia</taxon>
        <taxon>Spirochaetales</taxon>
        <taxon>Spirochaetaceae</taxon>
        <taxon>Entomospira</taxon>
    </lineage>
</organism>
<dbReference type="RefSeq" id="WP_167696138.1">
    <property type="nucleotide sequence ID" value="NZ_CP118181.1"/>
</dbReference>
<keyword evidence="1" id="KW-0732">Signal</keyword>
<comment type="caution">
    <text evidence="2">The sequence shown here is derived from an EMBL/GenBank/DDBJ whole genome shotgun (WGS) entry which is preliminary data.</text>
</comment>
<protein>
    <recommendedName>
        <fullName evidence="4">Lipoprotein</fullName>
    </recommendedName>
</protein>
<feature type="chain" id="PRO_5037628168" description="Lipoprotein" evidence="1">
    <location>
        <begin position="25"/>
        <end position="210"/>
    </location>
</feature>
<reference evidence="2" key="1">
    <citation type="submission" date="2020-03" db="EMBL/GenBank/DDBJ databases">
        <title>Spirochaetal bacteria isolated from arthropods constitute a novel genus Entomospira genus novum within the order Spirochaetales.</title>
        <authorList>
            <person name="Grana-Miraglia L."/>
            <person name="Sikutova S."/>
            <person name="Fingerle V."/>
            <person name="Sing A."/>
            <person name="Castillo-Ramirez S."/>
            <person name="Margos G."/>
            <person name="Rudolf I."/>
        </authorList>
    </citation>
    <scope>NUCLEOTIDE SEQUENCE</scope>
    <source>
        <strain evidence="2">BR149</strain>
    </source>
</reference>
<feature type="signal peptide" evidence="1">
    <location>
        <begin position="1"/>
        <end position="24"/>
    </location>
</feature>
<dbReference type="Proteomes" id="UP000778951">
    <property type="component" value="Unassembled WGS sequence"/>
</dbReference>
<proteinExistence type="predicted"/>
<gene>
    <name evidence="2" type="ORF">HCT48_07550</name>
</gene>
<evidence type="ECO:0000256" key="1">
    <source>
        <dbReference type="SAM" id="SignalP"/>
    </source>
</evidence>
<dbReference type="AlphaFoldDB" id="A0A968GGH0"/>
<evidence type="ECO:0000313" key="2">
    <source>
        <dbReference type="EMBL" id="NIZ70059.1"/>
    </source>
</evidence>
<name>A0A968GGH0_9SPIO</name>
<evidence type="ECO:0000313" key="3">
    <source>
        <dbReference type="Proteomes" id="UP000778951"/>
    </source>
</evidence>
<accession>A0A968GGH0</accession>